<evidence type="ECO:0000256" key="8">
    <source>
        <dbReference type="SAM" id="Phobius"/>
    </source>
</evidence>
<dbReference type="KEGG" id="palr:HGI30_07865"/>
<dbReference type="RefSeq" id="WP_168907119.1">
    <property type="nucleotide sequence ID" value="NZ_CP051428.1"/>
</dbReference>
<dbReference type="GO" id="GO:0022857">
    <property type="term" value="F:transmembrane transporter activity"/>
    <property type="evidence" value="ECO:0007669"/>
    <property type="project" value="InterPro"/>
</dbReference>
<keyword evidence="6 8" id="KW-1133">Transmembrane helix</keyword>
<keyword evidence="10" id="KW-1185">Reference proteome</keyword>
<dbReference type="Gene3D" id="1.10.3470.10">
    <property type="entry name" value="ABC transporter involved in vitamin B12 uptake, BtuC"/>
    <property type="match status" value="1"/>
</dbReference>
<organism evidence="9 10">
    <name type="scientific">Paenibacillus albicereus</name>
    <dbReference type="NCBI Taxonomy" id="2726185"/>
    <lineage>
        <taxon>Bacteria</taxon>
        <taxon>Bacillati</taxon>
        <taxon>Bacillota</taxon>
        <taxon>Bacilli</taxon>
        <taxon>Bacillales</taxon>
        <taxon>Paenibacillaceae</taxon>
        <taxon>Paenibacillus</taxon>
    </lineage>
</organism>
<keyword evidence="4" id="KW-1003">Cell membrane</keyword>
<feature type="transmembrane region" description="Helical" evidence="8">
    <location>
        <begin position="268"/>
        <end position="284"/>
    </location>
</feature>
<comment type="similarity">
    <text evidence="2">Belongs to the binding-protein-dependent transport system permease family. FecCD subfamily.</text>
</comment>
<evidence type="ECO:0000256" key="3">
    <source>
        <dbReference type="ARBA" id="ARBA00022448"/>
    </source>
</evidence>
<dbReference type="GO" id="GO:0033214">
    <property type="term" value="P:siderophore-iron import into cell"/>
    <property type="evidence" value="ECO:0007669"/>
    <property type="project" value="TreeGrafter"/>
</dbReference>
<feature type="transmembrane region" description="Helical" evidence="8">
    <location>
        <begin position="77"/>
        <end position="94"/>
    </location>
</feature>
<feature type="transmembrane region" description="Helical" evidence="8">
    <location>
        <begin position="291"/>
        <end position="313"/>
    </location>
</feature>
<feature type="transmembrane region" description="Helical" evidence="8">
    <location>
        <begin position="21"/>
        <end position="45"/>
    </location>
</feature>
<dbReference type="EMBL" id="CP051428">
    <property type="protein sequence ID" value="QJC51472.1"/>
    <property type="molecule type" value="Genomic_DNA"/>
</dbReference>
<dbReference type="InterPro" id="IPR037294">
    <property type="entry name" value="ABC_BtuC-like"/>
</dbReference>
<feature type="transmembrane region" description="Helical" evidence="8">
    <location>
        <begin position="162"/>
        <end position="182"/>
    </location>
</feature>
<evidence type="ECO:0000313" key="9">
    <source>
        <dbReference type="EMBL" id="QJC51472.1"/>
    </source>
</evidence>
<dbReference type="Proteomes" id="UP000502136">
    <property type="component" value="Chromosome"/>
</dbReference>
<feature type="transmembrane region" description="Helical" evidence="8">
    <location>
        <begin position="131"/>
        <end position="150"/>
    </location>
</feature>
<dbReference type="CDD" id="cd06550">
    <property type="entry name" value="TM_ABC_iron-siderophores_like"/>
    <property type="match status" value="1"/>
</dbReference>
<protein>
    <submittedName>
        <fullName evidence="9">Iron ABC transporter permease</fullName>
    </submittedName>
</protein>
<evidence type="ECO:0000256" key="4">
    <source>
        <dbReference type="ARBA" id="ARBA00022475"/>
    </source>
</evidence>
<dbReference type="Pfam" id="PF01032">
    <property type="entry name" value="FecCD"/>
    <property type="match status" value="1"/>
</dbReference>
<feature type="transmembrane region" description="Helical" evidence="8">
    <location>
        <begin position="106"/>
        <end position="125"/>
    </location>
</feature>
<dbReference type="PANTHER" id="PTHR30472:SF68">
    <property type="entry name" value="FERRICHROME TRANSPORT SYSTEM PERMEASE PROTEIN FHUB"/>
    <property type="match status" value="1"/>
</dbReference>
<reference evidence="9 10" key="1">
    <citation type="submission" date="2020-04" db="EMBL/GenBank/DDBJ databases">
        <title>Novel Paenibacillus strain UniB2 isolated from commercial digestive syrup.</title>
        <authorList>
            <person name="Thorat V."/>
            <person name="Kirdat K."/>
            <person name="Tiwarekar B."/>
            <person name="Yadav A."/>
        </authorList>
    </citation>
    <scope>NUCLEOTIDE SEQUENCE [LARGE SCALE GENOMIC DNA]</scope>
    <source>
        <strain evidence="9 10">UniB2</strain>
    </source>
</reference>
<dbReference type="AlphaFoldDB" id="A0A6H2GVQ2"/>
<sequence>MAAVLSPADVKRARRPASARHAAVLAGAAALVAASVVCGLALGAIRIPVSDVWAALLGSNTDTEAWQIVWNLRLPRVLTGLMVGCSLGLAGALLQGVFRNPLADPGIIGVSSGGGIAAVTIMILFPAQIALLPAAAFLGALAASAVIYALAWKGGASPIRLILAGVAVNSLLGAGMSALMILNSEKVQSVLPWMSGSLNGRSWPHADTLLPYALAGLAAALLLIKPANLLALGDDAAKLLGVRVELYRLVIVGVAAFLAGAAISQAGMIGFVGLVVPHIVRLLVGSDYRVLMPASALGGAALVTLADTAARTLFDPIEFPVGILLALLGAPFFLYLLRKGAKR</sequence>
<evidence type="ECO:0000256" key="1">
    <source>
        <dbReference type="ARBA" id="ARBA00004651"/>
    </source>
</evidence>
<comment type="subcellular location">
    <subcellularLocation>
        <location evidence="1">Cell membrane</location>
        <topology evidence="1">Multi-pass membrane protein</topology>
    </subcellularLocation>
</comment>
<keyword evidence="7 8" id="KW-0472">Membrane</keyword>
<dbReference type="GO" id="GO:0005886">
    <property type="term" value="C:plasma membrane"/>
    <property type="evidence" value="ECO:0007669"/>
    <property type="project" value="UniProtKB-SubCell"/>
</dbReference>
<feature type="transmembrane region" description="Helical" evidence="8">
    <location>
        <begin position="245"/>
        <end position="262"/>
    </location>
</feature>
<proteinExistence type="inferred from homology"/>
<feature type="transmembrane region" description="Helical" evidence="8">
    <location>
        <begin position="202"/>
        <end position="224"/>
    </location>
</feature>
<gene>
    <name evidence="9" type="ORF">HGI30_07865</name>
</gene>
<keyword evidence="3" id="KW-0813">Transport</keyword>
<dbReference type="PANTHER" id="PTHR30472">
    <property type="entry name" value="FERRIC ENTEROBACTIN TRANSPORT SYSTEM PERMEASE PROTEIN"/>
    <property type="match status" value="1"/>
</dbReference>
<name>A0A6H2GVQ2_9BACL</name>
<accession>A0A6H2GVQ2</accession>
<evidence type="ECO:0000256" key="5">
    <source>
        <dbReference type="ARBA" id="ARBA00022692"/>
    </source>
</evidence>
<dbReference type="SUPFAM" id="SSF81345">
    <property type="entry name" value="ABC transporter involved in vitamin B12 uptake, BtuC"/>
    <property type="match status" value="1"/>
</dbReference>
<evidence type="ECO:0000256" key="7">
    <source>
        <dbReference type="ARBA" id="ARBA00023136"/>
    </source>
</evidence>
<evidence type="ECO:0000256" key="2">
    <source>
        <dbReference type="ARBA" id="ARBA00007935"/>
    </source>
</evidence>
<evidence type="ECO:0000313" key="10">
    <source>
        <dbReference type="Proteomes" id="UP000502136"/>
    </source>
</evidence>
<keyword evidence="5 8" id="KW-0812">Transmembrane</keyword>
<evidence type="ECO:0000256" key="6">
    <source>
        <dbReference type="ARBA" id="ARBA00022989"/>
    </source>
</evidence>
<dbReference type="InterPro" id="IPR000522">
    <property type="entry name" value="ABC_transptr_permease_BtuC"/>
</dbReference>
<feature type="transmembrane region" description="Helical" evidence="8">
    <location>
        <begin position="319"/>
        <end position="337"/>
    </location>
</feature>
<dbReference type="FunFam" id="1.10.3470.10:FF:000001">
    <property type="entry name" value="Vitamin B12 ABC transporter permease BtuC"/>
    <property type="match status" value="1"/>
</dbReference>